<accession>A0A3E3IBE8</accession>
<dbReference type="RefSeq" id="WP_117543959.1">
    <property type="nucleotide sequence ID" value="NZ_QVLV01000002.1"/>
</dbReference>
<keyword evidence="3" id="KW-1185">Reference proteome</keyword>
<evidence type="ECO:0000256" key="1">
    <source>
        <dbReference type="SAM" id="MobiDB-lite"/>
    </source>
</evidence>
<dbReference type="GeneID" id="97986217"/>
<evidence type="ECO:0000313" key="2">
    <source>
        <dbReference type="EMBL" id="RGE64377.1"/>
    </source>
</evidence>
<dbReference type="AlphaFoldDB" id="A0A3E3IBE8"/>
<organism evidence="2 3">
    <name type="scientific">Eisenbergiella massiliensis</name>
    <dbReference type="NCBI Taxonomy" id="1720294"/>
    <lineage>
        <taxon>Bacteria</taxon>
        <taxon>Bacillati</taxon>
        <taxon>Bacillota</taxon>
        <taxon>Clostridia</taxon>
        <taxon>Lachnospirales</taxon>
        <taxon>Lachnospiraceae</taxon>
        <taxon>Eisenbergiella</taxon>
    </lineage>
</organism>
<reference evidence="2" key="1">
    <citation type="submission" date="2018-08" db="EMBL/GenBank/DDBJ databases">
        <title>A genome reference for cultivated species of the human gut microbiota.</title>
        <authorList>
            <person name="Zou Y."/>
            <person name="Xue W."/>
            <person name="Luo G."/>
        </authorList>
    </citation>
    <scope>NUCLEOTIDE SEQUENCE [LARGE SCALE GENOMIC DNA]</scope>
    <source>
        <strain evidence="2">TF05-5AC</strain>
    </source>
</reference>
<feature type="region of interest" description="Disordered" evidence="1">
    <location>
        <begin position="295"/>
        <end position="315"/>
    </location>
</feature>
<protein>
    <submittedName>
        <fullName evidence="2">Uncharacterized protein</fullName>
    </submittedName>
</protein>
<evidence type="ECO:0000313" key="3">
    <source>
        <dbReference type="Proteomes" id="UP000260812"/>
    </source>
</evidence>
<sequence>MRKSIYKMVPLIVLFVLLLCGCGESENSGGSTLPFPNYSTVLEQNEDTSAYAWAGEAVIPARIYFDNTGSMEGFTFDENFGRSPDPSYLALIRCLRDMSRLQDAVYYTIDRYQQRWVEYEGSVYQDFASDGFHVGWNETEAGPLTSLFFEGGLDAGYVNVILTDLAEQNLNNTKLAQQIQKLCEEEDCAAELFVFSFEFHGNTQVPNPDQISNMLDERVDGKRPYYMLITGPKQYVAKYRTELTELLAGQQLTEGKDYFTATSRLSVNEVKADVTDVVFEPFADYEEMKELYSGKGKTSGGGKKYGGKNNAEDLSTEETLQAESTNTRPSKNLIPYNNVSQLFEGTLPTQIAAFQYRKAEGVPEKMGDWELNFYVPLSDGKNPNITYTCDYRIYRLSGENEDSTQEIETEEGMKQKEEKLREWVADGNSRVEIMQEITEEYEGAMPEYPTAVFFSCKDKPTEKGHSPREKEILIIFKIMKEERVPYERPEWLSRFDTSSSDEPDDYFQHTYNLIGFYDILFGYRNKRMEDDTLRFVSSYAEIPVLITDLKE</sequence>
<name>A0A3E3IBE8_9FIRM</name>
<proteinExistence type="predicted"/>
<dbReference type="EMBL" id="QVLV01000002">
    <property type="protein sequence ID" value="RGE64377.1"/>
    <property type="molecule type" value="Genomic_DNA"/>
</dbReference>
<dbReference type="PROSITE" id="PS51257">
    <property type="entry name" value="PROKAR_LIPOPROTEIN"/>
    <property type="match status" value="1"/>
</dbReference>
<dbReference type="Proteomes" id="UP000260812">
    <property type="component" value="Unassembled WGS sequence"/>
</dbReference>
<gene>
    <name evidence="2" type="ORF">DXC51_04790</name>
</gene>
<comment type="caution">
    <text evidence="2">The sequence shown here is derived from an EMBL/GenBank/DDBJ whole genome shotgun (WGS) entry which is preliminary data.</text>
</comment>